<organism evidence="1 2">
    <name type="scientific">Aspergillus tanneri</name>
    <dbReference type="NCBI Taxonomy" id="1220188"/>
    <lineage>
        <taxon>Eukaryota</taxon>
        <taxon>Fungi</taxon>
        <taxon>Dikarya</taxon>
        <taxon>Ascomycota</taxon>
        <taxon>Pezizomycotina</taxon>
        <taxon>Eurotiomycetes</taxon>
        <taxon>Eurotiomycetidae</taxon>
        <taxon>Eurotiales</taxon>
        <taxon>Aspergillaceae</taxon>
        <taxon>Aspergillus</taxon>
        <taxon>Aspergillus subgen. Circumdati</taxon>
    </lineage>
</organism>
<dbReference type="EMBL" id="SOSA01000048">
    <property type="protein sequence ID" value="THC98305.1"/>
    <property type="molecule type" value="Genomic_DNA"/>
</dbReference>
<dbReference type="VEuPathDB" id="FungiDB:EYZ11_002238"/>
<dbReference type="Proteomes" id="UP000308092">
    <property type="component" value="Unassembled WGS sequence"/>
</dbReference>
<reference evidence="1 2" key="1">
    <citation type="submission" date="2019-03" db="EMBL/GenBank/DDBJ databases">
        <title>The genome sequence of a newly discovered highly antifungal drug resistant Aspergillus species, Aspergillus tanneri NIH 1004.</title>
        <authorList>
            <person name="Mounaud S."/>
            <person name="Singh I."/>
            <person name="Joardar V."/>
            <person name="Pakala S."/>
            <person name="Pakala S."/>
            <person name="Venepally P."/>
            <person name="Hoover J."/>
            <person name="Nierman W."/>
            <person name="Chung J."/>
            <person name="Losada L."/>
        </authorList>
    </citation>
    <scope>NUCLEOTIDE SEQUENCE [LARGE SCALE GENOMIC DNA]</scope>
    <source>
        <strain evidence="1 2">NIH1004</strain>
    </source>
</reference>
<gene>
    <name evidence="1" type="ORF">EYZ11_002238</name>
</gene>
<comment type="caution">
    <text evidence="1">The sequence shown here is derived from an EMBL/GenBank/DDBJ whole genome shotgun (WGS) entry which is preliminary data.</text>
</comment>
<evidence type="ECO:0000313" key="1">
    <source>
        <dbReference type="EMBL" id="THC98305.1"/>
    </source>
</evidence>
<name>A0A4S3JRS2_9EURO</name>
<protein>
    <submittedName>
        <fullName evidence="1">Uncharacterized protein</fullName>
    </submittedName>
</protein>
<sequence>MGYRRIGAIITVALPCDPAIYGGDKTRIL</sequence>
<proteinExistence type="predicted"/>
<evidence type="ECO:0000313" key="2">
    <source>
        <dbReference type="Proteomes" id="UP000308092"/>
    </source>
</evidence>
<keyword evidence="2" id="KW-1185">Reference proteome</keyword>
<dbReference type="AlphaFoldDB" id="A0A4S3JRS2"/>
<accession>A0A4S3JRS2</accession>